<reference evidence="1 2" key="1">
    <citation type="journal article" date="2017" name="Int. J. Syst. Evol. Microbiol.">
        <title>Bacillus mangrovi sp. nov., isolated from a sediment sample from a mangrove forest.</title>
        <authorList>
            <person name="Gupta V."/>
            <person name="Singh P.K."/>
            <person name="Korpole S."/>
            <person name="Tanuku N.R.S."/>
            <person name="Pinnaka A.K."/>
        </authorList>
    </citation>
    <scope>NUCLEOTIDE SEQUENCE [LARGE SCALE GENOMIC DNA]</scope>
    <source>
        <strain evidence="1 2">KCTC 33872</strain>
    </source>
</reference>
<dbReference type="AlphaFoldDB" id="A0A7X2S5Q4"/>
<dbReference type="Proteomes" id="UP000434639">
    <property type="component" value="Unassembled WGS sequence"/>
</dbReference>
<organism evidence="1 2">
    <name type="scientific">Metabacillus mangrovi</name>
    <dbReference type="NCBI Taxonomy" id="1491830"/>
    <lineage>
        <taxon>Bacteria</taxon>
        <taxon>Bacillati</taxon>
        <taxon>Bacillota</taxon>
        <taxon>Bacilli</taxon>
        <taxon>Bacillales</taxon>
        <taxon>Bacillaceae</taxon>
        <taxon>Metabacillus</taxon>
    </lineage>
</organism>
<gene>
    <name evidence="1" type="ORF">GKZ89_11955</name>
</gene>
<protein>
    <submittedName>
        <fullName evidence="1">Uncharacterized protein</fullName>
    </submittedName>
</protein>
<accession>A0A7X2S5Q4</accession>
<dbReference type="OrthoDB" id="2679006at2"/>
<dbReference type="EMBL" id="WMIB01000011">
    <property type="protein sequence ID" value="MTH54122.1"/>
    <property type="molecule type" value="Genomic_DNA"/>
</dbReference>
<dbReference type="RefSeq" id="WP_155112644.1">
    <property type="nucleotide sequence ID" value="NZ_WMIB01000011.1"/>
</dbReference>
<comment type="caution">
    <text evidence="1">The sequence shown here is derived from an EMBL/GenBank/DDBJ whole genome shotgun (WGS) entry which is preliminary data.</text>
</comment>
<evidence type="ECO:0000313" key="2">
    <source>
        <dbReference type="Proteomes" id="UP000434639"/>
    </source>
</evidence>
<sequence length="249" mass="28899">MRNDIFINETVLNSFVDQIPRNLYPRDYKKRKTVSYSLAGIKADISEENVVRNMNNHEKIELLLKYLKSKDALQYSRPRDMYDSFNNNGKAFVLETMKATQIIFPPESLKDTPDLKYFALWISDPNTSDIQHGEIIHNYTGTFLYITQMWLDNGWYSPIRSGCSALQAIVNYLEGRPILNTILHGGREKFGRSNFQHPIDKLISLGAKKGSVDVKLNFTLFAHFLFTLLLKRCFSDFSFDDFLHLLSHK</sequence>
<proteinExistence type="predicted"/>
<keyword evidence="2" id="KW-1185">Reference proteome</keyword>
<evidence type="ECO:0000313" key="1">
    <source>
        <dbReference type="EMBL" id="MTH54122.1"/>
    </source>
</evidence>
<name>A0A7X2S5Q4_9BACI</name>